<dbReference type="Proteomes" id="UP000267029">
    <property type="component" value="Unassembled WGS sequence"/>
</dbReference>
<reference evidence="1 2" key="1">
    <citation type="submission" date="2018-10" db="EMBL/GenBank/DDBJ databases">
        <authorList>
            <consortium name="Pathogen Informatics"/>
        </authorList>
    </citation>
    <scope>NUCLEOTIDE SEQUENCE [LARGE SCALE GENOMIC DNA]</scope>
</reference>
<protein>
    <submittedName>
        <fullName evidence="1">Uncharacterized protein</fullName>
    </submittedName>
</protein>
<keyword evidence="2" id="KW-1185">Reference proteome</keyword>
<evidence type="ECO:0000313" key="1">
    <source>
        <dbReference type="EMBL" id="VDD80699.1"/>
    </source>
</evidence>
<organism evidence="1 2">
    <name type="scientific">Mesocestoides corti</name>
    <name type="common">Flatworm</name>
    <dbReference type="NCBI Taxonomy" id="53468"/>
    <lineage>
        <taxon>Eukaryota</taxon>
        <taxon>Metazoa</taxon>
        <taxon>Spiralia</taxon>
        <taxon>Lophotrochozoa</taxon>
        <taxon>Platyhelminthes</taxon>
        <taxon>Cestoda</taxon>
        <taxon>Eucestoda</taxon>
        <taxon>Cyclophyllidea</taxon>
        <taxon>Mesocestoididae</taxon>
        <taxon>Mesocestoides</taxon>
    </lineage>
</organism>
<proteinExistence type="predicted"/>
<accession>A0A158QUT1</accession>
<dbReference type="AlphaFoldDB" id="A0A158QUT1"/>
<name>A0A158QUT1_MESCO</name>
<sequence>MASSNTDVNATPDLPLALDSKRLEKQWGTVVEVKQVEAISPVDLGGGKDGEEYDPTPTLPLSSPLLAIELIPGGLMWLLFVSTWLDPVWRRSVVQHRGHGSLASLAKVLLEGTRKAKNARSGKRPRALDEFESLNGDAAADFPATPILAVVQWSDRPKTTQRIRLPYVSP</sequence>
<gene>
    <name evidence="1" type="ORF">MCOS_LOCUS6702</name>
</gene>
<dbReference type="EMBL" id="UXSR01005285">
    <property type="protein sequence ID" value="VDD80699.1"/>
    <property type="molecule type" value="Genomic_DNA"/>
</dbReference>
<evidence type="ECO:0000313" key="2">
    <source>
        <dbReference type="Proteomes" id="UP000267029"/>
    </source>
</evidence>